<evidence type="ECO:0000313" key="1">
    <source>
        <dbReference type="EMBL" id="TWP49510.1"/>
    </source>
</evidence>
<reference evidence="1 2" key="1">
    <citation type="submission" date="2019-07" db="EMBL/GenBank/DDBJ databases">
        <title>Lentzea xizangensis sp. nov., isolated from Qinghai-Tibetan Plateau Soils.</title>
        <authorList>
            <person name="Huang J."/>
        </authorList>
    </citation>
    <scope>NUCLEOTIDE SEQUENCE [LARGE SCALE GENOMIC DNA]</scope>
    <source>
        <strain evidence="1 2">FXJ1.1311</strain>
    </source>
</reference>
<keyword evidence="2" id="KW-1185">Reference proteome</keyword>
<dbReference type="AlphaFoldDB" id="A0A563EQ53"/>
<dbReference type="OrthoDB" id="3390084at2"/>
<organism evidence="1 2">
    <name type="scientific">Lentzea tibetensis</name>
    <dbReference type="NCBI Taxonomy" id="2591470"/>
    <lineage>
        <taxon>Bacteria</taxon>
        <taxon>Bacillati</taxon>
        <taxon>Actinomycetota</taxon>
        <taxon>Actinomycetes</taxon>
        <taxon>Pseudonocardiales</taxon>
        <taxon>Pseudonocardiaceae</taxon>
        <taxon>Lentzea</taxon>
    </lineage>
</organism>
<accession>A0A563EQ53</accession>
<sequence length="99" mass="10679">MDVVVWPAPGPSSYAEAAARYAELRSSPVEDPAVVAFHRELLETCPDPGAPVPWDLTAGADAVIVHVEPESQRLMDLVTLLALKHGLACYVPSRQEVMT</sequence>
<gene>
    <name evidence="1" type="ORF">FKR81_23485</name>
</gene>
<dbReference type="RefSeq" id="WP_146354417.1">
    <property type="nucleotide sequence ID" value="NZ_VOBR01000015.1"/>
</dbReference>
<dbReference type="Proteomes" id="UP000316639">
    <property type="component" value="Unassembled WGS sequence"/>
</dbReference>
<evidence type="ECO:0000313" key="2">
    <source>
        <dbReference type="Proteomes" id="UP000316639"/>
    </source>
</evidence>
<protein>
    <submittedName>
        <fullName evidence="1">Uncharacterized protein</fullName>
    </submittedName>
</protein>
<name>A0A563EQ53_9PSEU</name>
<dbReference type="EMBL" id="VOBR01000015">
    <property type="protein sequence ID" value="TWP49510.1"/>
    <property type="molecule type" value="Genomic_DNA"/>
</dbReference>
<comment type="caution">
    <text evidence="1">The sequence shown here is derived from an EMBL/GenBank/DDBJ whole genome shotgun (WGS) entry which is preliminary data.</text>
</comment>
<proteinExistence type="predicted"/>